<evidence type="ECO:0000256" key="2">
    <source>
        <dbReference type="ARBA" id="ARBA00022692"/>
    </source>
</evidence>
<evidence type="ECO:0000259" key="7">
    <source>
        <dbReference type="PROSITE" id="PS50262"/>
    </source>
</evidence>
<dbReference type="Pfam" id="PF00001">
    <property type="entry name" value="7tm_1"/>
    <property type="match status" value="1"/>
</dbReference>
<evidence type="ECO:0000256" key="4">
    <source>
        <dbReference type="ARBA" id="ARBA00023136"/>
    </source>
</evidence>
<feature type="transmembrane region" description="Helical" evidence="6">
    <location>
        <begin position="206"/>
        <end position="227"/>
    </location>
</feature>
<feature type="transmembrane region" description="Helical" evidence="6">
    <location>
        <begin position="445"/>
        <end position="466"/>
    </location>
</feature>
<feature type="transmembrane region" description="Helical" evidence="6">
    <location>
        <begin position="389"/>
        <end position="411"/>
    </location>
</feature>
<reference evidence="8" key="1">
    <citation type="submission" date="2022-11" db="EMBL/GenBank/DDBJ databases">
        <authorList>
            <person name="Kikuchi T."/>
        </authorList>
    </citation>
    <scope>NUCLEOTIDE SEQUENCE</scope>
    <source>
        <strain evidence="8">PS1010</strain>
    </source>
</reference>
<dbReference type="Gene3D" id="1.20.1070.10">
    <property type="entry name" value="Rhodopsin 7-helix transmembrane proteins"/>
    <property type="match status" value="1"/>
</dbReference>
<evidence type="ECO:0000313" key="9">
    <source>
        <dbReference type="Proteomes" id="UP001152747"/>
    </source>
</evidence>
<protein>
    <recommendedName>
        <fullName evidence="7">G-protein coupled receptors family 1 profile domain-containing protein</fullName>
    </recommendedName>
</protein>
<comment type="caution">
    <text evidence="8">The sequence shown here is derived from an EMBL/GenBank/DDBJ whole genome shotgun (WGS) entry which is preliminary data.</text>
</comment>
<name>A0A9P1IPH7_9PELO</name>
<keyword evidence="4 6" id="KW-0472">Membrane</keyword>
<comment type="subcellular location">
    <subcellularLocation>
        <location evidence="1">Membrane</location>
    </subcellularLocation>
</comment>
<dbReference type="PANTHER" id="PTHR46895:SF7">
    <property type="entry name" value="G-PROTEIN COUPLED RECEPTORS FAMILY 1 PROFILE DOMAIN-CONTAINING PROTEIN"/>
    <property type="match status" value="1"/>
</dbReference>
<feature type="transmembrane region" description="Helical" evidence="6">
    <location>
        <begin position="239"/>
        <end position="259"/>
    </location>
</feature>
<organism evidence="8 9">
    <name type="scientific">Caenorhabditis angaria</name>
    <dbReference type="NCBI Taxonomy" id="860376"/>
    <lineage>
        <taxon>Eukaryota</taxon>
        <taxon>Metazoa</taxon>
        <taxon>Ecdysozoa</taxon>
        <taxon>Nematoda</taxon>
        <taxon>Chromadorea</taxon>
        <taxon>Rhabditida</taxon>
        <taxon>Rhabditina</taxon>
        <taxon>Rhabditomorpha</taxon>
        <taxon>Rhabditoidea</taxon>
        <taxon>Rhabditidae</taxon>
        <taxon>Peloderinae</taxon>
        <taxon>Caenorhabditis</taxon>
    </lineage>
</organism>
<dbReference type="Proteomes" id="UP001152747">
    <property type="component" value="Unassembled WGS sequence"/>
</dbReference>
<evidence type="ECO:0000256" key="1">
    <source>
        <dbReference type="ARBA" id="ARBA00004370"/>
    </source>
</evidence>
<feature type="compositionally biased region" description="Polar residues" evidence="5">
    <location>
        <begin position="587"/>
        <end position="599"/>
    </location>
</feature>
<dbReference type="PANTHER" id="PTHR46895">
    <property type="entry name" value="PROTEIN CBG20548-RELATED"/>
    <property type="match status" value="1"/>
</dbReference>
<dbReference type="InterPro" id="IPR000276">
    <property type="entry name" value="GPCR_Rhodpsn"/>
</dbReference>
<feature type="transmembrane region" description="Helical" evidence="6">
    <location>
        <begin position="472"/>
        <end position="495"/>
    </location>
</feature>
<evidence type="ECO:0000313" key="8">
    <source>
        <dbReference type="EMBL" id="CAI5448832.1"/>
    </source>
</evidence>
<dbReference type="PROSITE" id="PS50262">
    <property type="entry name" value="G_PROTEIN_RECEP_F1_2"/>
    <property type="match status" value="1"/>
</dbReference>
<dbReference type="AlphaFoldDB" id="A0A9P1IPH7"/>
<dbReference type="CDD" id="cd14978">
    <property type="entry name" value="7tmA_FMRFamide_R-like"/>
    <property type="match status" value="1"/>
</dbReference>
<feature type="domain" description="G-protein coupled receptors family 1 profile" evidence="7">
    <location>
        <begin position="218"/>
        <end position="493"/>
    </location>
</feature>
<feature type="region of interest" description="Disordered" evidence="5">
    <location>
        <begin position="580"/>
        <end position="599"/>
    </location>
</feature>
<dbReference type="SUPFAM" id="SSF81321">
    <property type="entry name" value="Family A G protein-coupled receptor-like"/>
    <property type="match status" value="1"/>
</dbReference>
<evidence type="ECO:0000256" key="5">
    <source>
        <dbReference type="SAM" id="MobiDB-lite"/>
    </source>
</evidence>
<dbReference type="OrthoDB" id="9990906at2759"/>
<accession>A0A9P1IPH7</accession>
<feature type="transmembrane region" description="Helical" evidence="6">
    <location>
        <begin position="322"/>
        <end position="342"/>
    </location>
</feature>
<dbReference type="GO" id="GO:0004930">
    <property type="term" value="F:G protein-coupled receptor activity"/>
    <property type="evidence" value="ECO:0007669"/>
    <property type="project" value="InterPro"/>
</dbReference>
<gene>
    <name evidence="8" type="ORF">CAMP_LOCUS11469</name>
</gene>
<proteinExistence type="predicted"/>
<keyword evidence="3 6" id="KW-1133">Transmembrane helix</keyword>
<keyword evidence="9" id="KW-1185">Reference proteome</keyword>
<feature type="transmembrane region" description="Helical" evidence="6">
    <location>
        <begin position="279"/>
        <end position="301"/>
    </location>
</feature>
<keyword evidence="2 6" id="KW-0812">Transmembrane</keyword>
<evidence type="ECO:0000256" key="3">
    <source>
        <dbReference type="ARBA" id="ARBA00022989"/>
    </source>
</evidence>
<dbReference type="EMBL" id="CANHGI010000004">
    <property type="protein sequence ID" value="CAI5448832.1"/>
    <property type="molecule type" value="Genomic_DNA"/>
</dbReference>
<dbReference type="InterPro" id="IPR017452">
    <property type="entry name" value="GPCR_Rhodpsn_7TM"/>
</dbReference>
<sequence>MWILNKSKKNYPTETIASNPSPTSTTVVHPIFLIVPTNDVQSVINNIQQSLSSSNSADIAIQTIAPSTSQNPIMTASSQQTTSTYYPNHHMGGYYDQVGYEHQGYHQTQVPQTRSFGTTTLEDVPTRHMGTSMDQEDYFNMMIRDTETQTTFRLLFISRCSILHCYRDLRQNLTTMENRTISLYEKCFDPEKLLLMSYIEKPINQYVFPIQFMITVVGNLLTMTVLLSGHIKNRANHLLTSLALCDMFVFFMMIPHYLASLDWFSESVQFRIFHYHSKVHFGALSNWFSAAAIWFVLAVSLERLLIIKFPFRSLDAYNAKQVGFVSVGIMLATLLLTSYHHISHTCLSHVVCQGTQVIGTCFSNLMDSFTARTPNPTPEMTKYYIRTSVFANAIFAVLLPIFAVAVLNISLIRLVKQRRSEELLVRNAPSGPSTMAEQEKKMTNTVLAIVSCFTLTQGPSAIVYIFDGFFPPISNIIANQLVLTGKMLNIVLFCLSSETFRRRLWFTCRFWCSMIFYAGRRNTKMARAEFFNRSRSNYTQKTSLVYSPCSRNFSTSRKVSNSSINGSKPNLPLISIPTPDSFPTPPASSNRSIIRNTVV</sequence>
<dbReference type="PRINTS" id="PR00237">
    <property type="entry name" value="GPCRRHODOPSN"/>
</dbReference>
<dbReference type="GO" id="GO:0016020">
    <property type="term" value="C:membrane"/>
    <property type="evidence" value="ECO:0007669"/>
    <property type="project" value="UniProtKB-SubCell"/>
</dbReference>
<evidence type="ECO:0000256" key="6">
    <source>
        <dbReference type="SAM" id="Phobius"/>
    </source>
</evidence>